<keyword evidence="15" id="KW-1185">Reference proteome</keyword>
<evidence type="ECO:0000256" key="3">
    <source>
        <dbReference type="ARBA" id="ARBA00012483"/>
    </source>
</evidence>
<evidence type="ECO:0000256" key="2">
    <source>
        <dbReference type="ARBA" id="ARBA00004141"/>
    </source>
</evidence>
<dbReference type="EC" id="2.3.2.27" evidence="3"/>
<keyword evidence="8" id="KW-0833">Ubl conjugation pathway</keyword>
<protein>
    <recommendedName>
        <fullName evidence="3">RING-type E3 ubiquitin transferase</fullName>
        <ecNumber evidence="3">2.3.2.27</ecNumber>
    </recommendedName>
</protein>
<evidence type="ECO:0000256" key="7">
    <source>
        <dbReference type="ARBA" id="ARBA00022771"/>
    </source>
</evidence>
<dbReference type="Proteomes" id="UP001044222">
    <property type="component" value="Chromosome 6"/>
</dbReference>
<keyword evidence="9" id="KW-0862">Zinc</keyword>
<dbReference type="Pfam" id="PF12483">
    <property type="entry name" value="GIDE"/>
    <property type="match status" value="1"/>
</dbReference>
<keyword evidence="11 12" id="KW-0472">Membrane</keyword>
<comment type="subcellular location">
    <subcellularLocation>
        <location evidence="2">Membrane</location>
        <topology evidence="2">Multi-pass membrane protein</topology>
    </subcellularLocation>
</comment>
<evidence type="ECO:0000256" key="5">
    <source>
        <dbReference type="ARBA" id="ARBA00022692"/>
    </source>
</evidence>
<dbReference type="GO" id="GO:0008270">
    <property type="term" value="F:zinc ion binding"/>
    <property type="evidence" value="ECO:0007669"/>
    <property type="project" value="UniProtKB-KW"/>
</dbReference>
<reference evidence="14" key="1">
    <citation type="submission" date="2021-01" db="EMBL/GenBank/DDBJ databases">
        <title>A chromosome-scale assembly of European eel, Anguilla anguilla.</title>
        <authorList>
            <person name="Henkel C."/>
            <person name="Jong-Raadsen S.A."/>
            <person name="Dufour S."/>
            <person name="Weltzien F.-A."/>
            <person name="Palstra A.P."/>
            <person name="Pelster B."/>
            <person name="Spaink H.P."/>
            <person name="Van Den Thillart G.E."/>
            <person name="Jansen H."/>
            <person name="Zahm M."/>
            <person name="Klopp C."/>
            <person name="Cedric C."/>
            <person name="Louis A."/>
            <person name="Berthelot C."/>
            <person name="Parey E."/>
            <person name="Roest Crollius H."/>
            <person name="Montfort J."/>
            <person name="Robinson-Rechavi M."/>
            <person name="Bucao C."/>
            <person name="Bouchez O."/>
            <person name="Gislard M."/>
            <person name="Lluch J."/>
            <person name="Milhes M."/>
            <person name="Lampietro C."/>
            <person name="Lopez Roques C."/>
            <person name="Donnadieu C."/>
            <person name="Braasch I."/>
            <person name="Desvignes T."/>
            <person name="Postlethwait J."/>
            <person name="Bobe J."/>
            <person name="Guiguen Y."/>
            <person name="Dirks R."/>
        </authorList>
    </citation>
    <scope>NUCLEOTIDE SEQUENCE</scope>
    <source>
        <strain evidence="14">Tag_6206</strain>
        <tissue evidence="14">Liver</tissue>
    </source>
</reference>
<dbReference type="EMBL" id="JAFIRN010000006">
    <property type="protein sequence ID" value="KAG5847255.1"/>
    <property type="molecule type" value="Genomic_DNA"/>
</dbReference>
<keyword evidence="10 12" id="KW-1133">Transmembrane helix</keyword>
<keyword evidence="6" id="KW-0479">Metal-binding</keyword>
<evidence type="ECO:0000256" key="12">
    <source>
        <dbReference type="SAM" id="Phobius"/>
    </source>
</evidence>
<evidence type="ECO:0000256" key="9">
    <source>
        <dbReference type="ARBA" id="ARBA00022833"/>
    </source>
</evidence>
<keyword evidence="5 12" id="KW-0812">Transmembrane</keyword>
<dbReference type="GO" id="GO:0016567">
    <property type="term" value="P:protein ubiquitination"/>
    <property type="evidence" value="ECO:0007669"/>
    <property type="project" value="InterPro"/>
</dbReference>
<organism evidence="14 15">
    <name type="scientific">Anguilla anguilla</name>
    <name type="common">European freshwater eel</name>
    <name type="synonym">Muraena anguilla</name>
    <dbReference type="NCBI Taxonomy" id="7936"/>
    <lineage>
        <taxon>Eukaryota</taxon>
        <taxon>Metazoa</taxon>
        <taxon>Chordata</taxon>
        <taxon>Craniata</taxon>
        <taxon>Vertebrata</taxon>
        <taxon>Euteleostomi</taxon>
        <taxon>Actinopterygii</taxon>
        <taxon>Neopterygii</taxon>
        <taxon>Teleostei</taxon>
        <taxon>Anguilliformes</taxon>
        <taxon>Anguillidae</taxon>
        <taxon>Anguilla</taxon>
    </lineage>
</organism>
<keyword evidence="4" id="KW-0808">Transferase</keyword>
<dbReference type="PANTHER" id="PTHR12183">
    <property type="entry name" value="MITOCHONDRIAL UBIQUITIN LIGASE ACTIVATOR OF NFKB 1"/>
    <property type="match status" value="1"/>
</dbReference>
<evidence type="ECO:0000256" key="8">
    <source>
        <dbReference type="ARBA" id="ARBA00022786"/>
    </source>
</evidence>
<comment type="catalytic activity">
    <reaction evidence="1">
        <text>S-ubiquitinyl-[E2 ubiquitin-conjugating enzyme]-L-cysteine + [acceptor protein]-L-lysine = [E2 ubiquitin-conjugating enzyme]-L-cysteine + N(6)-ubiquitinyl-[acceptor protein]-L-lysine.</text>
        <dbReference type="EC" id="2.3.2.27"/>
    </reaction>
</comment>
<evidence type="ECO:0000256" key="6">
    <source>
        <dbReference type="ARBA" id="ARBA00022723"/>
    </source>
</evidence>
<dbReference type="GO" id="GO:0016020">
    <property type="term" value="C:membrane"/>
    <property type="evidence" value="ECO:0007669"/>
    <property type="project" value="UniProtKB-SubCell"/>
</dbReference>
<gene>
    <name evidence="14" type="ORF">ANANG_G00124060</name>
</gene>
<evidence type="ECO:0000259" key="13">
    <source>
        <dbReference type="Pfam" id="PF12483"/>
    </source>
</evidence>
<evidence type="ECO:0000256" key="10">
    <source>
        <dbReference type="ARBA" id="ARBA00022989"/>
    </source>
</evidence>
<accession>A0A9D3MHB3</accession>
<keyword evidence="7" id="KW-0863">Zinc-finger</keyword>
<evidence type="ECO:0000256" key="11">
    <source>
        <dbReference type="ARBA" id="ARBA00023136"/>
    </source>
</evidence>
<dbReference type="PANTHER" id="PTHR12183:SF36">
    <property type="entry name" value="RING-TYPE E3 UBIQUITIN TRANSFERASE"/>
    <property type="match status" value="1"/>
</dbReference>
<dbReference type="GO" id="GO:0061630">
    <property type="term" value="F:ubiquitin protein ligase activity"/>
    <property type="evidence" value="ECO:0007669"/>
    <property type="project" value="UniProtKB-EC"/>
</dbReference>
<evidence type="ECO:0000256" key="4">
    <source>
        <dbReference type="ARBA" id="ARBA00022679"/>
    </source>
</evidence>
<dbReference type="AlphaFoldDB" id="A0A9D3MHB3"/>
<dbReference type="InterPro" id="IPR051652">
    <property type="entry name" value="MDM2_MDM4_MUL1"/>
</dbReference>
<comment type="caution">
    <text evidence="14">The sequence shown here is derived from an EMBL/GenBank/DDBJ whole genome shotgun (WGS) entry which is preliminary data.</text>
</comment>
<proteinExistence type="predicted"/>
<sequence length="248" mass="28648">MTIDFDRKFGRFQEIQKFQPNEDLLRTVKASPQKRLPYVAVEGVVQPVGDPLESKYKPQCFGVIQKVLVEETWEMWNPTSRTWFRRKMNTNKSNNMVPFHLVCPGAFVSKVAVKVQSPLEAVEPYLEQVYHKVKYARDGLLNFVMQDLVGERPFCLEETENILRVGTPLTGFGEVVLEQGRMLKLQPPTNGQPYLLFTSNYQTYLGTHESTATMWKILTAVFGLAGATLLAWTLYRAYQKYERRRGRN</sequence>
<name>A0A9D3MHB3_ANGAN</name>
<evidence type="ECO:0000313" key="14">
    <source>
        <dbReference type="EMBL" id="KAG5847255.1"/>
    </source>
</evidence>
<evidence type="ECO:0000313" key="15">
    <source>
        <dbReference type="Proteomes" id="UP001044222"/>
    </source>
</evidence>
<dbReference type="InterPro" id="IPR022170">
    <property type="entry name" value="MUL1-like"/>
</dbReference>
<feature type="domain" description="E3 Ubiquitin ligase MUL1-like" evidence="13">
    <location>
        <begin position="74"/>
        <end position="228"/>
    </location>
</feature>
<feature type="transmembrane region" description="Helical" evidence="12">
    <location>
        <begin position="214"/>
        <end position="235"/>
    </location>
</feature>
<evidence type="ECO:0000256" key="1">
    <source>
        <dbReference type="ARBA" id="ARBA00000900"/>
    </source>
</evidence>